<name>A0A7Z9DWJ7_9CYAN</name>
<keyword evidence="2" id="KW-1185">Reference proteome</keyword>
<protein>
    <submittedName>
        <fullName evidence="1">Uncharacterized protein</fullName>
    </submittedName>
</protein>
<sequence>MKPKVKPIKAGCVYFNTRTISLKLIFMRFSFNPYLSKIVTVVAIAFSLNSCSSKPADCIKLIDMINEGQTLVVNLSPKLDGKTTQQLSQELNSIAKDIETLSIKDKSLQTFQKNSTQQFKDLSNSLKQIAEALTLAEKAPVTPEGKKQLLEAQKNVEENGQKAKQIATNNEVLFKELVNYCPSKKP</sequence>
<accession>A0A7Z9DWJ7</accession>
<gene>
    <name evidence="1" type="ORF">PL9631_1060129</name>
</gene>
<comment type="caution">
    <text evidence="1">The sequence shown here is derived from an EMBL/GenBank/DDBJ whole genome shotgun (WGS) entry which is preliminary data.</text>
</comment>
<evidence type="ECO:0000313" key="1">
    <source>
        <dbReference type="EMBL" id="VXD12619.1"/>
    </source>
</evidence>
<proteinExistence type="predicted"/>
<dbReference type="EMBL" id="CZCS02000009">
    <property type="protein sequence ID" value="VXD12619.1"/>
    <property type="molecule type" value="Genomic_DNA"/>
</dbReference>
<dbReference type="AlphaFoldDB" id="A0A7Z9DWJ7"/>
<evidence type="ECO:0000313" key="2">
    <source>
        <dbReference type="Proteomes" id="UP000182190"/>
    </source>
</evidence>
<organism evidence="1 2">
    <name type="scientific">Planktothrix paucivesiculata PCC 9631</name>
    <dbReference type="NCBI Taxonomy" id="671071"/>
    <lineage>
        <taxon>Bacteria</taxon>
        <taxon>Bacillati</taxon>
        <taxon>Cyanobacteriota</taxon>
        <taxon>Cyanophyceae</taxon>
        <taxon>Oscillatoriophycideae</taxon>
        <taxon>Oscillatoriales</taxon>
        <taxon>Microcoleaceae</taxon>
        <taxon>Planktothrix</taxon>
    </lineage>
</organism>
<reference evidence="1" key="1">
    <citation type="submission" date="2019-10" db="EMBL/GenBank/DDBJ databases">
        <authorList>
            <consortium name="Genoscope - CEA"/>
            <person name="William W."/>
        </authorList>
    </citation>
    <scope>NUCLEOTIDE SEQUENCE [LARGE SCALE GENOMIC DNA]</scope>
    <source>
        <strain evidence="1">BBR_PRJEB10994</strain>
    </source>
</reference>
<dbReference type="Proteomes" id="UP000182190">
    <property type="component" value="Unassembled WGS sequence"/>
</dbReference>